<comment type="caution">
    <text evidence="3">The sequence shown here is derived from an EMBL/GenBank/DDBJ whole genome shotgun (WGS) entry which is preliminary data.</text>
</comment>
<accession>A0A5J4NGV5</accession>
<keyword evidence="4" id="KW-1185">Reference proteome</keyword>
<feature type="coiled-coil region" evidence="1">
    <location>
        <begin position="169"/>
        <end position="273"/>
    </location>
</feature>
<evidence type="ECO:0000313" key="3">
    <source>
        <dbReference type="EMBL" id="KAA3674664.1"/>
    </source>
</evidence>
<evidence type="ECO:0000256" key="2">
    <source>
        <dbReference type="SAM" id="MobiDB-lite"/>
    </source>
</evidence>
<proteinExistence type="predicted"/>
<feature type="region of interest" description="Disordered" evidence="2">
    <location>
        <begin position="1"/>
        <end position="23"/>
    </location>
</feature>
<name>A0A5J4NGV5_9TREM</name>
<reference evidence="3 4" key="1">
    <citation type="journal article" date="2019" name="Gigascience">
        <title>Whole-genome sequence of the oriental lung fluke Paragonimus westermani.</title>
        <authorList>
            <person name="Oey H."/>
            <person name="Zakrzewski M."/>
            <person name="Narain K."/>
            <person name="Devi K.R."/>
            <person name="Agatsuma T."/>
            <person name="Nawaratna S."/>
            <person name="Gobert G.N."/>
            <person name="Jones M.K."/>
            <person name="Ragan M.A."/>
            <person name="McManus D.P."/>
            <person name="Krause L."/>
        </authorList>
    </citation>
    <scope>NUCLEOTIDE SEQUENCE [LARGE SCALE GENOMIC DNA]</scope>
    <source>
        <strain evidence="3 4">IND2009</strain>
    </source>
</reference>
<dbReference type="AlphaFoldDB" id="A0A5J4NGV5"/>
<protein>
    <submittedName>
        <fullName evidence="3">Uncharacterized protein</fullName>
    </submittedName>
</protein>
<sequence length="420" mass="48632">MLQQHLKRKHEKKRSDWQNNGKQHEKVAEFSKVHLAEHNGLVDQFKQEVIECRAELEHVSDERDRLQFEVDVEKQKNSELLKNFVNSQSQLAVVNKMLDEKQEEVSFLKTSHHATEYEEIKQQLEEAIKLANTSSTEDSRLPLLMEALQADADDRQLLQTIHGELLTEQQQLRQTLLQTQSQLEELKVIREERNSNIKDLQRLNQSLVERVDSLGKTMNEKNKAVLLSYQLINEIQHNLATVNEQKNELSQHNAQLQNRIAELESEYEKRLDETRVPEKEASHPELSWNASLTNPAKSIQKLTCRLEIALKERAALLEYQLELEKTLRIQAEQISMFEPFEDGDVWSILEDIEYAVETFRVKAVRAKLAALRMPHKGWAKAVLDAARRGPAKPDPADCQEEMRRFKGARLEPGGDALVYA</sequence>
<feature type="compositionally biased region" description="Basic residues" evidence="2">
    <location>
        <begin position="1"/>
        <end position="12"/>
    </location>
</feature>
<dbReference type="EMBL" id="QNGE01002994">
    <property type="protein sequence ID" value="KAA3674664.1"/>
    <property type="molecule type" value="Genomic_DNA"/>
</dbReference>
<evidence type="ECO:0000313" key="4">
    <source>
        <dbReference type="Proteomes" id="UP000324629"/>
    </source>
</evidence>
<feature type="non-terminal residue" evidence="3">
    <location>
        <position position="420"/>
    </location>
</feature>
<evidence type="ECO:0000256" key="1">
    <source>
        <dbReference type="SAM" id="Coils"/>
    </source>
</evidence>
<gene>
    <name evidence="3" type="ORF">DEA37_0013896</name>
</gene>
<dbReference type="Proteomes" id="UP000324629">
    <property type="component" value="Unassembled WGS sequence"/>
</dbReference>
<organism evidence="3 4">
    <name type="scientific">Paragonimus westermani</name>
    <dbReference type="NCBI Taxonomy" id="34504"/>
    <lineage>
        <taxon>Eukaryota</taxon>
        <taxon>Metazoa</taxon>
        <taxon>Spiralia</taxon>
        <taxon>Lophotrochozoa</taxon>
        <taxon>Platyhelminthes</taxon>
        <taxon>Trematoda</taxon>
        <taxon>Digenea</taxon>
        <taxon>Plagiorchiida</taxon>
        <taxon>Troglotremata</taxon>
        <taxon>Troglotrematidae</taxon>
        <taxon>Paragonimus</taxon>
    </lineage>
</organism>
<keyword evidence="1" id="KW-0175">Coiled coil</keyword>